<proteinExistence type="predicted"/>
<evidence type="ECO:0000313" key="4">
    <source>
        <dbReference type="EMBL" id="MFB9754391.1"/>
    </source>
</evidence>
<dbReference type="Pfam" id="PF00583">
    <property type="entry name" value="Acetyltransf_1"/>
    <property type="match status" value="1"/>
</dbReference>
<protein>
    <submittedName>
        <fullName evidence="4">GNAT family N-acetyltransferase</fullName>
        <ecNumber evidence="4">2.3.-.-</ecNumber>
    </submittedName>
</protein>
<organism evidence="4 5">
    <name type="scientific">Paenibacillus hodogayensis</name>
    <dbReference type="NCBI Taxonomy" id="279208"/>
    <lineage>
        <taxon>Bacteria</taxon>
        <taxon>Bacillati</taxon>
        <taxon>Bacillota</taxon>
        <taxon>Bacilli</taxon>
        <taxon>Bacillales</taxon>
        <taxon>Paenibacillaceae</taxon>
        <taxon>Paenibacillus</taxon>
    </lineage>
</organism>
<dbReference type="Proteomes" id="UP001589619">
    <property type="component" value="Unassembled WGS sequence"/>
</dbReference>
<evidence type="ECO:0000313" key="5">
    <source>
        <dbReference type="Proteomes" id="UP001589619"/>
    </source>
</evidence>
<evidence type="ECO:0000256" key="1">
    <source>
        <dbReference type="ARBA" id="ARBA00022679"/>
    </source>
</evidence>
<dbReference type="Gene3D" id="3.40.630.30">
    <property type="match status" value="1"/>
</dbReference>
<dbReference type="InterPro" id="IPR000182">
    <property type="entry name" value="GNAT_dom"/>
</dbReference>
<accession>A0ABV5W1U8</accession>
<dbReference type="EMBL" id="JBHMAG010000015">
    <property type="protein sequence ID" value="MFB9754391.1"/>
    <property type="molecule type" value="Genomic_DNA"/>
</dbReference>
<evidence type="ECO:0000259" key="3">
    <source>
        <dbReference type="PROSITE" id="PS51186"/>
    </source>
</evidence>
<dbReference type="CDD" id="cd04301">
    <property type="entry name" value="NAT_SF"/>
    <property type="match status" value="1"/>
</dbReference>
<dbReference type="InterPro" id="IPR050832">
    <property type="entry name" value="Bact_Acetyltransf"/>
</dbReference>
<reference evidence="4 5" key="1">
    <citation type="submission" date="2024-09" db="EMBL/GenBank/DDBJ databases">
        <authorList>
            <person name="Sun Q."/>
            <person name="Mori K."/>
        </authorList>
    </citation>
    <scope>NUCLEOTIDE SEQUENCE [LARGE SCALE GENOMIC DNA]</scope>
    <source>
        <strain evidence="4 5">JCM 12520</strain>
    </source>
</reference>
<dbReference type="PANTHER" id="PTHR43877">
    <property type="entry name" value="AMINOALKYLPHOSPHONATE N-ACETYLTRANSFERASE-RELATED-RELATED"/>
    <property type="match status" value="1"/>
</dbReference>
<dbReference type="InterPro" id="IPR016181">
    <property type="entry name" value="Acyl_CoA_acyltransferase"/>
</dbReference>
<dbReference type="EC" id="2.3.-.-" evidence="4"/>
<name>A0ABV5W1U8_9BACL</name>
<keyword evidence="2 4" id="KW-0012">Acyltransferase</keyword>
<keyword evidence="1 4" id="KW-0808">Transferase</keyword>
<dbReference type="SUPFAM" id="SSF55729">
    <property type="entry name" value="Acyl-CoA N-acyltransferases (Nat)"/>
    <property type="match status" value="1"/>
</dbReference>
<sequence length="141" mass="16195">MTIRAATEADFPELRTIYLESRRAYFHWADRDAMTIEEFDKHTVDELILLAEGENGQILGFASIYVPENFIHLLFVHPGFTGKGIGSQLLDASVAELNEPIRLKCVSANRQAMTFYENKGWKRLVEESENGETYWIMQYGT</sequence>
<keyword evidence="5" id="KW-1185">Reference proteome</keyword>
<evidence type="ECO:0000256" key="2">
    <source>
        <dbReference type="ARBA" id="ARBA00023315"/>
    </source>
</evidence>
<feature type="domain" description="N-acetyltransferase" evidence="3">
    <location>
        <begin position="1"/>
        <end position="140"/>
    </location>
</feature>
<gene>
    <name evidence="4" type="ORF">ACFFNY_22705</name>
</gene>
<dbReference type="PROSITE" id="PS51186">
    <property type="entry name" value="GNAT"/>
    <property type="match status" value="1"/>
</dbReference>
<dbReference type="RefSeq" id="WP_344916222.1">
    <property type="nucleotide sequence ID" value="NZ_BAAAYO010000018.1"/>
</dbReference>
<dbReference type="GO" id="GO:0016746">
    <property type="term" value="F:acyltransferase activity"/>
    <property type="evidence" value="ECO:0007669"/>
    <property type="project" value="UniProtKB-KW"/>
</dbReference>
<dbReference type="PANTHER" id="PTHR43877:SF2">
    <property type="entry name" value="AMINOALKYLPHOSPHONATE N-ACETYLTRANSFERASE-RELATED"/>
    <property type="match status" value="1"/>
</dbReference>
<comment type="caution">
    <text evidence="4">The sequence shown here is derived from an EMBL/GenBank/DDBJ whole genome shotgun (WGS) entry which is preliminary data.</text>
</comment>